<organism evidence="4 5">
    <name type="scientific">Desulfobacter latus</name>
    <dbReference type="NCBI Taxonomy" id="2292"/>
    <lineage>
        <taxon>Bacteria</taxon>
        <taxon>Pseudomonadati</taxon>
        <taxon>Thermodesulfobacteriota</taxon>
        <taxon>Desulfobacteria</taxon>
        <taxon>Desulfobacterales</taxon>
        <taxon>Desulfobacteraceae</taxon>
        <taxon>Desulfobacter</taxon>
    </lineage>
</organism>
<evidence type="ECO:0000259" key="2">
    <source>
        <dbReference type="Pfam" id="PF04235"/>
    </source>
</evidence>
<sequence>MDNIYRPRAKRIQGYDLARGVAIFAMVIIDFKTFFCIDETFPEWLYTFIEYMDRRAAVALVMIAGAGMTLMLRKAELTKTRNTLFKRAVFLMLCGILIARIWPADILHFYGFFILIGLTMAQLSGPGLLIGAAVFWLVGFLGLSDSAYGYLESFTAGSLPSRFANLFFTGYYPVFPWAALYLLGMWIGRRNLKNRHVTITLLSSGLLVAVLSECAGYFIPGMAIKTVLAHGASDETAAYIFILLSKLTVIDLTLPSPVSIVSGAGTGLCVIMLSFLCATSLKQRPLQYFLIAGKNTLSLYVLHILFIKGFETLPGIGEDYPILWCTAGAILFITTYTLLMRQWLKKFAMGPLESAMRYFPFVKAPRIMKKDPGTSTG</sequence>
<feature type="domain" description="Heparan-alpha-glucosaminide N-acetyltransferase catalytic" evidence="3">
    <location>
        <begin position="11"/>
        <end position="207"/>
    </location>
</feature>
<dbReference type="Pfam" id="PF07786">
    <property type="entry name" value="HGSNAT_cat"/>
    <property type="match status" value="1"/>
</dbReference>
<feature type="transmembrane region" description="Helical" evidence="1">
    <location>
        <begin position="288"/>
        <end position="308"/>
    </location>
</feature>
<evidence type="ECO:0000313" key="5">
    <source>
        <dbReference type="Proteomes" id="UP000553343"/>
    </source>
</evidence>
<feature type="domain" description="DUF418" evidence="2">
    <location>
        <begin position="263"/>
        <end position="359"/>
    </location>
</feature>
<feature type="transmembrane region" description="Helical" evidence="1">
    <location>
        <begin position="84"/>
        <end position="103"/>
    </location>
</feature>
<feature type="transmembrane region" description="Helical" evidence="1">
    <location>
        <begin position="16"/>
        <end position="35"/>
    </location>
</feature>
<proteinExistence type="predicted"/>
<keyword evidence="1" id="KW-0472">Membrane</keyword>
<dbReference type="EMBL" id="JACADJ010000066">
    <property type="protein sequence ID" value="NWH06277.1"/>
    <property type="molecule type" value="Genomic_DNA"/>
</dbReference>
<feature type="transmembrane region" description="Helical" evidence="1">
    <location>
        <begin position="163"/>
        <end position="187"/>
    </location>
</feature>
<gene>
    <name evidence="4" type="ORF">HXW94_15015</name>
</gene>
<feature type="transmembrane region" description="Helical" evidence="1">
    <location>
        <begin position="55"/>
        <end position="72"/>
    </location>
</feature>
<dbReference type="Proteomes" id="UP000553343">
    <property type="component" value="Unassembled WGS sequence"/>
</dbReference>
<dbReference type="InterPro" id="IPR007349">
    <property type="entry name" value="DUF418"/>
</dbReference>
<name>A0A850TDB8_9BACT</name>
<feature type="transmembrane region" description="Helical" evidence="1">
    <location>
        <begin position="320"/>
        <end position="339"/>
    </location>
</feature>
<reference evidence="4 5" key="1">
    <citation type="submission" date="2020-06" db="EMBL/GenBank/DDBJ databases">
        <title>High-quality draft genome of sulfate reducer Desulfobacter latus type strain AcrS2 isolated from marine sediment.</title>
        <authorList>
            <person name="Hoppe M."/>
            <person name="Larsen C.K."/>
            <person name="Marshall I.P.G."/>
            <person name="Schramm A."/>
            <person name="Marietou A.G."/>
        </authorList>
    </citation>
    <scope>NUCLEOTIDE SEQUENCE [LARGE SCALE GENOMIC DNA]</scope>
    <source>
        <strain evidence="4 5">AcRS2</strain>
    </source>
</reference>
<dbReference type="InterPro" id="IPR052529">
    <property type="entry name" value="Bact_Transport_Assoc"/>
</dbReference>
<dbReference type="PANTHER" id="PTHR30590:SF3">
    <property type="entry name" value="HYPOTHETICAL MEMBRANE SPANNING PROTEIN"/>
    <property type="match status" value="1"/>
</dbReference>
<protein>
    <submittedName>
        <fullName evidence="4">DUF1624 domain-containing protein</fullName>
    </submittedName>
</protein>
<feature type="transmembrane region" description="Helical" evidence="1">
    <location>
        <begin position="260"/>
        <end position="281"/>
    </location>
</feature>
<dbReference type="RefSeq" id="WP_218576746.1">
    <property type="nucleotide sequence ID" value="NZ_JACADJ010000066.1"/>
</dbReference>
<dbReference type="InterPro" id="IPR012429">
    <property type="entry name" value="HGSNAT_cat"/>
</dbReference>
<dbReference type="PANTHER" id="PTHR30590">
    <property type="entry name" value="INNER MEMBRANE PROTEIN"/>
    <property type="match status" value="1"/>
</dbReference>
<accession>A0A850TDB8</accession>
<evidence type="ECO:0000256" key="1">
    <source>
        <dbReference type="SAM" id="Phobius"/>
    </source>
</evidence>
<feature type="transmembrane region" description="Helical" evidence="1">
    <location>
        <begin position="109"/>
        <end position="142"/>
    </location>
</feature>
<keyword evidence="5" id="KW-1185">Reference proteome</keyword>
<keyword evidence="1" id="KW-0812">Transmembrane</keyword>
<keyword evidence="1" id="KW-1133">Transmembrane helix</keyword>
<feature type="transmembrane region" description="Helical" evidence="1">
    <location>
        <begin position="199"/>
        <end position="224"/>
    </location>
</feature>
<dbReference type="AlphaFoldDB" id="A0A850TDB8"/>
<evidence type="ECO:0000259" key="3">
    <source>
        <dbReference type="Pfam" id="PF07786"/>
    </source>
</evidence>
<comment type="caution">
    <text evidence="4">The sequence shown here is derived from an EMBL/GenBank/DDBJ whole genome shotgun (WGS) entry which is preliminary data.</text>
</comment>
<dbReference type="Pfam" id="PF04235">
    <property type="entry name" value="DUF418"/>
    <property type="match status" value="1"/>
</dbReference>
<evidence type="ECO:0000313" key="4">
    <source>
        <dbReference type="EMBL" id="NWH06277.1"/>
    </source>
</evidence>